<protein>
    <recommendedName>
        <fullName evidence="3">AMP-dependent synthetase/ligase domain-containing protein</fullName>
    </recommendedName>
</protein>
<dbReference type="InterPro" id="IPR051414">
    <property type="entry name" value="Adenylate-forming_Reductase"/>
</dbReference>
<evidence type="ECO:0000313" key="5">
    <source>
        <dbReference type="Proteomes" id="UP000184267"/>
    </source>
</evidence>
<dbReference type="PANTHER" id="PTHR43439:SF2">
    <property type="entry name" value="ENZYME, PUTATIVE (JCVI)-RELATED"/>
    <property type="match status" value="1"/>
</dbReference>
<keyword evidence="2" id="KW-0597">Phosphoprotein</keyword>
<sequence length="580" mass="63104">MTARPTPQGVNHPTFKAAPFEHGLSLPGLYEYHAKHSSSHAVFTYADPATNEPHDISYAEAWEKISAIARIVERNYQQSPTKKSADGRPVIGILAISDALSYIFIEMAIMSLGYTAFPLSPRNLPVVTAHLLEKTGVSQLYASEDAAMQGSAKAAAKLLEEKGLHVDLLPMIKPEEWVSLPAGVEPFSLADIADTDVTVILHSSGTTAFPKPIPITRRGLINLSNIPCFGEVDLAGKRIAAHTNPICHAMGLATMMWPLSSGSTFALYPPEYPPRIPTPADFLAAWVACKSDIVFCIPAFIEAWARDPANLPTLQALTCIVFSGAPINKAIGDNLAKAGVTLHPFWGSTEVGPATMFIPRDPPPVDEWEYFKFSHHITFKLEPQEGLDGIVEPIMIPTDVCFPQVTNAERDGQRVFAVGDLLEPHPTDKNRWKVFGRVDDQIALSTGQKINPVPYEGTVAHDPHIASVLVFGNTRIEPGLLVEPAAGTSVPPGDVQALEDFKELIWPAIEKANALVPEFAHIKHNMIVVTSAEKPLEHTPKGTARRGVCLKLYEAEIDALYAAEADVAPEHRQFPDRAHG</sequence>
<gene>
    <name evidence="4" type="ORF">TRAPUB_3954</name>
</gene>
<dbReference type="Gene3D" id="3.40.50.12780">
    <property type="entry name" value="N-terminal domain of ligase-like"/>
    <property type="match status" value="1"/>
</dbReference>
<accession>A0A1M2VCJ0</accession>
<keyword evidence="1" id="KW-0596">Phosphopantetheine</keyword>
<dbReference type="OrthoDB" id="429813at2759"/>
<keyword evidence="5" id="KW-1185">Reference proteome</keyword>
<evidence type="ECO:0000313" key="4">
    <source>
        <dbReference type="EMBL" id="OJT05247.1"/>
    </source>
</evidence>
<dbReference type="SUPFAM" id="SSF56801">
    <property type="entry name" value="Acetyl-CoA synthetase-like"/>
    <property type="match status" value="1"/>
</dbReference>
<dbReference type="Proteomes" id="UP000184267">
    <property type="component" value="Unassembled WGS sequence"/>
</dbReference>
<dbReference type="EMBL" id="MNAD01001475">
    <property type="protein sequence ID" value="OJT05247.1"/>
    <property type="molecule type" value="Genomic_DNA"/>
</dbReference>
<dbReference type="AlphaFoldDB" id="A0A1M2VCJ0"/>
<evidence type="ECO:0000256" key="2">
    <source>
        <dbReference type="ARBA" id="ARBA00022553"/>
    </source>
</evidence>
<name>A0A1M2VCJ0_TRAPU</name>
<comment type="caution">
    <text evidence="4">The sequence shown here is derived from an EMBL/GenBank/DDBJ whole genome shotgun (WGS) entry which is preliminary data.</text>
</comment>
<proteinExistence type="predicted"/>
<feature type="domain" description="AMP-dependent synthetase/ligase" evidence="3">
    <location>
        <begin position="38"/>
        <end position="364"/>
    </location>
</feature>
<dbReference type="OMA" id="IETCHIQ"/>
<dbReference type="PANTHER" id="PTHR43439">
    <property type="entry name" value="PHENYLACETATE-COENZYME A LIGASE"/>
    <property type="match status" value="1"/>
</dbReference>
<dbReference type="Pfam" id="PF23562">
    <property type="entry name" value="AMP-binding_C_3"/>
    <property type="match status" value="1"/>
</dbReference>
<organism evidence="4 5">
    <name type="scientific">Trametes pubescens</name>
    <name type="common">White-rot fungus</name>
    <dbReference type="NCBI Taxonomy" id="154538"/>
    <lineage>
        <taxon>Eukaryota</taxon>
        <taxon>Fungi</taxon>
        <taxon>Dikarya</taxon>
        <taxon>Basidiomycota</taxon>
        <taxon>Agaricomycotina</taxon>
        <taxon>Agaricomycetes</taxon>
        <taxon>Polyporales</taxon>
        <taxon>Polyporaceae</taxon>
        <taxon>Trametes</taxon>
    </lineage>
</organism>
<dbReference type="InterPro" id="IPR042099">
    <property type="entry name" value="ANL_N_sf"/>
</dbReference>
<dbReference type="STRING" id="154538.A0A1M2VCJ0"/>
<reference evidence="4 5" key="1">
    <citation type="submission" date="2016-10" db="EMBL/GenBank/DDBJ databases">
        <title>Genome sequence of the basidiomycete white-rot fungus Trametes pubescens.</title>
        <authorList>
            <person name="Makela M.R."/>
            <person name="Granchi Z."/>
            <person name="Peng M."/>
            <person name="De Vries R.P."/>
            <person name="Grigoriev I."/>
            <person name="Riley R."/>
            <person name="Hilden K."/>
        </authorList>
    </citation>
    <scope>NUCLEOTIDE SEQUENCE [LARGE SCALE GENOMIC DNA]</scope>
    <source>
        <strain evidence="4 5">FBCC735</strain>
    </source>
</reference>
<dbReference type="InterPro" id="IPR000873">
    <property type="entry name" value="AMP-dep_synth/lig_dom"/>
</dbReference>
<evidence type="ECO:0000256" key="1">
    <source>
        <dbReference type="ARBA" id="ARBA00022450"/>
    </source>
</evidence>
<evidence type="ECO:0000259" key="3">
    <source>
        <dbReference type="Pfam" id="PF00501"/>
    </source>
</evidence>
<dbReference type="Pfam" id="PF00501">
    <property type="entry name" value="AMP-binding"/>
    <property type="match status" value="1"/>
</dbReference>